<organism evidence="12">
    <name type="scientific">Cyprideis torosa</name>
    <dbReference type="NCBI Taxonomy" id="163714"/>
    <lineage>
        <taxon>Eukaryota</taxon>
        <taxon>Metazoa</taxon>
        <taxon>Ecdysozoa</taxon>
        <taxon>Arthropoda</taxon>
        <taxon>Crustacea</taxon>
        <taxon>Oligostraca</taxon>
        <taxon>Ostracoda</taxon>
        <taxon>Podocopa</taxon>
        <taxon>Podocopida</taxon>
        <taxon>Cytherocopina</taxon>
        <taxon>Cytheroidea</taxon>
        <taxon>Cytherideidae</taxon>
        <taxon>Cyprideis</taxon>
    </lineage>
</organism>
<keyword evidence="8" id="KW-0677">Repeat</keyword>
<dbReference type="InterPro" id="IPR011234">
    <property type="entry name" value="Fumarylacetoacetase-like_C"/>
</dbReference>
<dbReference type="SUPFAM" id="SSF56529">
    <property type="entry name" value="FAH"/>
    <property type="match status" value="1"/>
</dbReference>
<dbReference type="GO" id="GO:0006107">
    <property type="term" value="P:oxaloacetate metabolic process"/>
    <property type="evidence" value="ECO:0007669"/>
    <property type="project" value="UniProtKB-ARBA"/>
</dbReference>
<evidence type="ECO:0000256" key="5">
    <source>
        <dbReference type="ARBA" id="ARBA00011738"/>
    </source>
</evidence>
<name>A0A7R8WCL6_9CRUS</name>
<dbReference type="PANTHER" id="PTHR42796:SF4">
    <property type="entry name" value="FUMARYLACETOACETATE HYDROLASE DOMAIN-CONTAINING PROTEIN 2A"/>
    <property type="match status" value="1"/>
</dbReference>
<dbReference type="PANTHER" id="PTHR42796">
    <property type="entry name" value="FUMARYLACETOACETATE HYDROLASE DOMAIN-CONTAINING PROTEIN 2A-RELATED"/>
    <property type="match status" value="1"/>
</dbReference>
<dbReference type="FunFam" id="1.20.5.170:FF:000001">
    <property type="entry name" value="Tropomyosin alpha-1 chain isoform 1"/>
    <property type="match status" value="1"/>
</dbReference>
<evidence type="ECO:0000256" key="1">
    <source>
        <dbReference type="ARBA" id="ARBA00002987"/>
    </source>
</evidence>
<evidence type="ECO:0000256" key="2">
    <source>
        <dbReference type="ARBA" id="ARBA00004141"/>
    </source>
</evidence>
<comment type="subcellular location">
    <subcellularLocation>
        <location evidence="2">Membrane</location>
        <topology evidence="2">Multi-pass membrane protein</topology>
    </subcellularLocation>
</comment>
<gene>
    <name evidence="12" type="ORF">CTOB1V02_LOCUS4333</name>
</gene>
<proteinExistence type="inferred from homology"/>
<dbReference type="EMBL" id="OB660824">
    <property type="protein sequence ID" value="CAD7226415.1"/>
    <property type="molecule type" value="Genomic_DNA"/>
</dbReference>
<comment type="similarity">
    <text evidence="3">Belongs to the tropomyosin family.</text>
</comment>
<dbReference type="Gene3D" id="1.20.5.170">
    <property type="match status" value="2"/>
</dbReference>
<comment type="subunit">
    <text evidence="5">Homodimer.</text>
</comment>
<comment type="function">
    <text evidence="1">Tropomyosin, in association with the troponin complex, plays a central role in the calcium dependent regulation of muscle contraction.</text>
</comment>
<keyword evidence="10" id="KW-0175">Coiled coil</keyword>
<dbReference type="Pfam" id="PF00261">
    <property type="entry name" value="Tropomyosin"/>
    <property type="match status" value="1"/>
</dbReference>
<evidence type="ECO:0000256" key="9">
    <source>
        <dbReference type="ARBA" id="ARBA00022989"/>
    </source>
</evidence>
<evidence type="ECO:0000256" key="7">
    <source>
        <dbReference type="ARBA" id="ARBA00022723"/>
    </source>
</evidence>
<dbReference type="GO" id="GO:0046872">
    <property type="term" value="F:metal ion binding"/>
    <property type="evidence" value="ECO:0007669"/>
    <property type="project" value="UniProtKB-KW"/>
</dbReference>
<dbReference type="Gene3D" id="3.90.850.10">
    <property type="entry name" value="Fumarylacetoacetase-like, C-terminal domain"/>
    <property type="match status" value="1"/>
</dbReference>
<dbReference type="AlphaFoldDB" id="A0A7R8WCL6"/>
<evidence type="ECO:0000256" key="11">
    <source>
        <dbReference type="ARBA" id="ARBA00023136"/>
    </source>
</evidence>
<sequence length="901" mass="100714">MVKVTSRIDVVVSMSMYDINDIVYIDMDLFKFTMNSDGSKCILHPLALPPSSPCQVDSALVDVKSSVPRRPPNNRSAMDAIKKKMQAMKLEKDNAMDKADLLEQQNRDANARADKAEEEVRNLQKKMQQTENDLDQAQEQLINANNKLEEKDKALQAAEAEVAALNRRLQLIEEDLERSEERLNTASTKLAEASAAADESERMRKMLEHRSLSDEERMDALENQLKEARFLAEEADRKYDEVARKLAMVEADLERAEERAETGESKIVELEEELRVVGNNLKSLEVSEEKANQREEAYKEQIKTMTQRLKQAESRAEFAERSVQKLQKEVDRLEDELIQEKEKYKGLSDELDQTFTELSGAPNAFLYFAAGSLLGDVFLHLLPESWHVLQGMYPEWNPRDALTWLGVWVLVGMLSFVTLEKILKMTSLEEEQPTRVECPTCENHCFHQRSPMLAAEDYEKKFTAPDSVHCKKDVTGYLNLLANGVDNFAHGLAVGGSFLAGTRVGVLTTLAILIHEIPHEVGDFAILLRAGFTRWEATKGQLATAAVGLCGSFSALAMASDARDRTWWILPFTAGGFLSVALVNVLPDLLQSTDRIEGPGGWRKSVVTEIRNMSALFIGIGLMGVLALLHKGQHDLVLDLTEINPSLPKTWKDVLDLQKWDDVLEISKKSEEFISRSVPVSSVELLAPITGMDKVVCVGMNYRDHCEEQGAPIPTEPIIFSKFASCVVGPYEDIPYPQMTESLDWEVELVIVIGKAGKNISVSDAMKHVLGFTVANDLSARDWQLQRNGGQFLLGKAMDAFCPIGPCIVTPDEALDIRNKCLRCLVNGVVKQESNTSQMIFQTEQIIEFCSRFFTLLPGDLILTGTPPGVGIFRNPSERINVGDVVECEIEGIGSIRNRFV</sequence>
<dbReference type="PRINTS" id="PR00194">
    <property type="entry name" value="TROPOMYOSIN"/>
</dbReference>
<dbReference type="SUPFAM" id="SSF57997">
    <property type="entry name" value="Tropomyosin"/>
    <property type="match status" value="1"/>
</dbReference>
<dbReference type="GO" id="GO:0016020">
    <property type="term" value="C:membrane"/>
    <property type="evidence" value="ECO:0007669"/>
    <property type="project" value="UniProtKB-SubCell"/>
</dbReference>
<dbReference type="InterPro" id="IPR003689">
    <property type="entry name" value="ZIP"/>
</dbReference>
<dbReference type="InterPro" id="IPR036663">
    <property type="entry name" value="Fumarylacetoacetase_C_sf"/>
</dbReference>
<dbReference type="FunFam" id="1.20.5.170:FF:000005">
    <property type="entry name" value="Tropomyosin alpha-1 chain"/>
    <property type="match status" value="1"/>
</dbReference>
<dbReference type="InterPro" id="IPR051121">
    <property type="entry name" value="FAH"/>
</dbReference>
<accession>A0A7R8WCL6</accession>
<evidence type="ECO:0000313" key="12">
    <source>
        <dbReference type="EMBL" id="CAD7226415.1"/>
    </source>
</evidence>
<dbReference type="FunFam" id="1.20.5.340:FF:000001">
    <property type="entry name" value="Tropomyosin alpha-1 chain isoform 2"/>
    <property type="match status" value="1"/>
</dbReference>
<evidence type="ECO:0000256" key="8">
    <source>
        <dbReference type="ARBA" id="ARBA00022737"/>
    </source>
</evidence>
<dbReference type="FunFam" id="3.90.850.10:FF:000002">
    <property type="entry name" value="2-hydroxyhepta-2,4-diene-1,7-dioate isomerase"/>
    <property type="match status" value="1"/>
</dbReference>
<evidence type="ECO:0000256" key="10">
    <source>
        <dbReference type="ARBA" id="ARBA00023054"/>
    </source>
</evidence>
<dbReference type="OrthoDB" id="128924at2759"/>
<dbReference type="Pfam" id="PF01557">
    <property type="entry name" value="FAA_hydrolase"/>
    <property type="match status" value="1"/>
</dbReference>
<comment type="similarity">
    <text evidence="4">Belongs to the FAH family.</text>
</comment>
<evidence type="ECO:0000256" key="3">
    <source>
        <dbReference type="ARBA" id="ARBA00009036"/>
    </source>
</evidence>
<dbReference type="GO" id="GO:0050163">
    <property type="term" value="F:oxaloacetate tautomerase activity"/>
    <property type="evidence" value="ECO:0007669"/>
    <property type="project" value="UniProtKB-ARBA"/>
</dbReference>
<evidence type="ECO:0000256" key="6">
    <source>
        <dbReference type="ARBA" id="ARBA00022692"/>
    </source>
</evidence>
<keyword evidence="7" id="KW-0479">Metal-binding</keyword>
<dbReference type="InterPro" id="IPR000533">
    <property type="entry name" value="Tropomyosin"/>
</dbReference>
<keyword evidence="9" id="KW-1133">Transmembrane helix</keyword>
<keyword evidence="6" id="KW-0812">Transmembrane</keyword>
<dbReference type="Pfam" id="PF02535">
    <property type="entry name" value="Zip"/>
    <property type="match status" value="1"/>
</dbReference>
<reference evidence="12" key="1">
    <citation type="submission" date="2020-11" db="EMBL/GenBank/DDBJ databases">
        <authorList>
            <person name="Tran Van P."/>
        </authorList>
    </citation>
    <scope>NUCLEOTIDE SEQUENCE</scope>
</reference>
<protein>
    <submittedName>
        <fullName evidence="12">Uncharacterized protein</fullName>
    </submittedName>
</protein>
<dbReference type="Gene3D" id="1.20.5.340">
    <property type="match status" value="1"/>
</dbReference>
<evidence type="ECO:0000256" key="4">
    <source>
        <dbReference type="ARBA" id="ARBA00010211"/>
    </source>
</evidence>
<dbReference type="GO" id="GO:0046873">
    <property type="term" value="F:metal ion transmembrane transporter activity"/>
    <property type="evidence" value="ECO:0007669"/>
    <property type="project" value="InterPro"/>
</dbReference>
<keyword evidence="11" id="KW-0472">Membrane</keyword>